<evidence type="ECO:0000313" key="4">
    <source>
        <dbReference type="EMBL" id="RAL24306.1"/>
    </source>
</evidence>
<dbReference type="InterPro" id="IPR000873">
    <property type="entry name" value="AMP-dep_synth/lig_dom"/>
</dbReference>
<evidence type="ECO:0000259" key="3">
    <source>
        <dbReference type="Pfam" id="PF00501"/>
    </source>
</evidence>
<reference evidence="4 5" key="1">
    <citation type="submission" date="2018-06" db="EMBL/GenBank/DDBJ databases">
        <title>Thermoflavimicrobium daqus sp. nov., a thermophilic microbe isolated from Moutai-flavour Daqu.</title>
        <authorList>
            <person name="Wang X."/>
            <person name="Zhou H."/>
        </authorList>
    </citation>
    <scope>NUCLEOTIDE SEQUENCE [LARGE SCALE GENOMIC DNA]</scope>
    <source>
        <strain evidence="4 5">FBKL4.011</strain>
    </source>
</reference>
<dbReference type="AlphaFoldDB" id="A0A364K4N3"/>
<sequence>MNSHNLIEMLAHTIKHFPSETAMSWKQDDQLKHLSYQELWSIIRDFAMGLEKIGIRPKSKVAIFADNQPRWIISDLAILSLGAISVPIDPKTSSEGVHAILKDAEVEAIIFGTPDQLRHISPLPSQVKYLIHLNQGDMGFSDILNFEKCIQIGRTTTLETEDWVYYNIQSHDPATITYSLYPDKPLTGAMLSHGQILQNLHSISYLIPISTNDFTYSPLTLADPFARMMGYLIMLKHGATLIFQNPIKPIIEQLHESCPTILIGTPTLFNELYDHLYHQIKQASWFKQKQYEWALQVAQEYITYTRYGQNRNIPSFLTQKYMIAEWLILSKLRQKIGGKLRFLLSTGDPLAAEKSQLFTQINVPLIETYCLPECTSLITCNYWPHIKPETVGKAIPGVELDISTNGKLLVKSPSMMIQYYNQPDKTRQKIKNGWVQTDILAHIDAEGYVKIM</sequence>
<organism evidence="4 5">
    <name type="scientific">Thermoflavimicrobium daqui</name>
    <dbReference type="NCBI Taxonomy" id="2137476"/>
    <lineage>
        <taxon>Bacteria</taxon>
        <taxon>Bacillati</taxon>
        <taxon>Bacillota</taxon>
        <taxon>Bacilli</taxon>
        <taxon>Bacillales</taxon>
        <taxon>Thermoactinomycetaceae</taxon>
        <taxon>Thermoflavimicrobium</taxon>
    </lineage>
</organism>
<dbReference type="PANTHER" id="PTHR43272:SF33">
    <property type="entry name" value="AMP-BINDING DOMAIN-CONTAINING PROTEIN-RELATED"/>
    <property type="match status" value="1"/>
</dbReference>
<keyword evidence="1" id="KW-0547">Nucleotide-binding</keyword>
<dbReference type="RefSeq" id="WP_113658676.1">
    <property type="nucleotide sequence ID" value="NZ_KZ845666.1"/>
</dbReference>
<comment type="caution">
    <text evidence="4">The sequence shown here is derived from an EMBL/GenBank/DDBJ whole genome shotgun (WGS) entry which is preliminary data.</text>
</comment>
<keyword evidence="5" id="KW-1185">Reference proteome</keyword>
<dbReference type="Gene3D" id="3.40.50.12780">
    <property type="entry name" value="N-terminal domain of ligase-like"/>
    <property type="match status" value="1"/>
</dbReference>
<dbReference type="Proteomes" id="UP000251213">
    <property type="component" value="Unassembled WGS sequence"/>
</dbReference>
<proteinExistence type="predicted"/>
<accession>A0A364K4N3</accession>
<evidence type="ECO:0000313" key="5">
    <source>
        <dbReference type="Proteomes" id="UP000251213"/>
    </source>
</evidence>
<name>A0A364K4N3_9BACL</name>
<dbReference type="InterPro" id="IPR042099">
    <property type="entry name" value="ANL_N_sf"/>
</dbReference>
<dbReference type="PANTHER" id="PTHR43272">
    <property type="entry name" value="LONG-CHAIN-FATTY-ACID--COA LIGASE"/>
    <property type="match status" value="1"/>
</dbReference>
<dbReference type="GO" id="GO:0016020">
    <property type="term" value="C:membrane"/>
    <property type="evidence" value="ECO:0007669"/>
    <property type="project" value="TreeGrafter"/>
</dbReference>
<dbReference type="Pfam" id="PF00501">
    <property type="entry name" value="AMP-binding"/>
    <property type="match status" value="1"/>
</dbReference>
<dbReference type="GO" id="GO:0005524">
    <property type="term" value="F:ATP binding"/>
    <property type="evidence" value="ECO:0007669"/>
    <property type="project" value="UniProtKB-KW"/>
</dbReference>
<evidence type="ECO:0000256" key="1">
    <source>
        <dbReference type="ARBA" id="ARBA00022741"/>
    </source>
</evidence>
<dbReference type="OrthoDB" id="9803968at2"/>
<evidence type="ECO:0000256" key="2">
    <source>
        <dbReference type="ARBA" id="ARBA00022840"/>
    </source>
</evidence>
<gene>
    <name evidence="4" type="ORF">DL897_08215</name>
</gene>
<feature type="domain" description="AMP-dependent synthetase/ligase" evidence="3">
    <location>
        <begin position="12"/>
        <end position="420"/>
    </location>
</feature>
<dbReference type="SUPFAM" id="SSF56801">
    <property type="entry name" value="Acetyl-CoA synthetase-like"/>
    <property type="match status" value="1"/>
</dbReference>
<reference evidence="4 5" key="2">
    <citation type="submission" date="2018-06" db="EMBL/GenBank/DDBJ databases">
        <authorList>
            <person name="Zhirakovskaya E."/>
        </authorList>
    </citation>
    <scope>NUCLEOTIDE SEQUENCE [LARGE SCALE GENOMIC DNA]</scope>
    <source>
        <strain evidence="4 5">FBKL4.011</strain>
    </source>
</reference>
<dbReference type="GO" id="GO:0004467">
    <property type="term" value="F:long-chain fatty acid-CoA ligase activity"/>
    <property type="evidence" value="ECO:0007669"/>
    <property type="project" value="TreeGrafter"/>
</dbReference>
<protein>
    <recommendedName>
        <fullName evidence="3">AMP-dependent synthetase/ligase domain-containing protein</fullName>
    </recommendedName>
</protein>
<dbReference type="EMBL" id="QJKK01000004">
    <property type="protein sequence ID" value="RAL24306.1"/>
    <property type="molecule type" value="Genomic_DNA"/>
</dbReference>
<keyword evidence="2" id="KW-0067">ATP-binding</keyword>